<gene>
    <name evidence="2" type="ORF">ADUPG1_001153</name>
</gene>
<feature type="compositionally biased region" description="Basic residues" evidence="1">
    <location>
        <begin position="305"/>
        <end position="314"/>
    </location>
</feature>
<proteinExistence type="predicted"/>
<evidence type="ECO:0000313" key="2">
    <source>
        <dbReference type="EMBL" id="GKT29333.1"/>
    </source>
</evidence>
<dbReference type="EMBL" id="BQXS01000806">
    <property type="protein sequence ID" value="GKT29333.1"/>
    <property type="molecule type" value="Genomic_DNA"/>
</dbReference>
<feature type="non-terminal residue" evidence="2">
    <location>
        <position position="1"/>
    </location>
</feature>
<accession>A0ABQ5KA81</accession>
<feature type="region of interest" description="Disordered" evidence="1">
    <location>
        <begin position="31"/>
        <end position="51"/>
    </location>
</feature>
<feature type="compositionally biased region" description="Low complexity" evidence="1">
    <location>
        <begin position="173"/>
        <end position="187"/>
    </location>
</feature>
<feature type="region of interest" description="Disordered" evidence="1">
    <location>
        <begin position="78"/>
        <end position="314"/>
    </location>
</feature>
<reference evidence="2" key="1">
    <citation type="submission" date="2022-03" db="EMBL/GenBank/DDBJ databases">
        <title>Draft genome sequence of Aduncisulcus paluster, a free-living microaerophilic Fornicata.</title>
        <authorList>
            <person name="Yuyama I."/>
            <person name="Kume K."/>
            <person name="Tamura T."/>
            <person name="Inagaki Y."/>
            <person name="Hashimoto T."/>
        </authorList>
    </citation>
    <scope>NUCLEOTIDE SEQUENCE</scope>
    <source>
        <strain evidence="2">NY0171</strain>
    </source>
</reference>
<evidence type="ECO:0000313" key="3">
    <source>
        <dbReference type="Proteomes" id="UP001057375"/>
    </source>
</evidence>
<name>A0ABQ5KA81_9EUKA</name>
<feature type="compositionally biased region" description="Low complexity" evidence="1">
    <location>
        <begin position="265"/>
        <end position="293"/>
    </location>
</feature>
<evidence type="ECO:0000256" key="1">
    <source>
        <dbReference type="SAM" id="MobiDB-lite"/>
    </source>
</evidence>
<comment type="caution">
    <text evidence="2">The sequence shown here is derived from an EMBL/GenBank/DDBJ whole genome shotgun (WGS) entry which is preliminary data.</text>
</comment>
<dbReference type="Proteomes" id="UP001057375">
    <property type="component" value="Unassembled WGS sequence"/>
</dbReference>
<protein>
    <submittedName>
        <fullName evidence="2">Uncharacterized protein</fullName>
    </submittedName>
</protein>
<feature type="compositionally biased region" description="Polar residues" evidence="1">
    <location>
        <begin position="78"/>
        <end position="110"/>
    </location>
</feature>
<feature type="non-terminal residue" evidence="2">
    <location>
        <position position="314"/>
    </location>
</feature>
<keyword evidence="3" id="KW-1185">Reference proteome</keyword>
<sequence length="314" mass="35008">PSHPPTSSTTTSSPMLSLIKHQQRYIEELKSRLDESSKDRVEHDKYKHKEDNLRRIERAERERDRYERELEVNELVSQHSTLTSLPIHQTSHLPSSQYGSVSHPSTQNRYPVNPTPLRVQPHQPMSHFQSHHGPAQVSRNPLRTGPSSSSSSVGGLRDMTQSKKPARKTVQVSSSISSSVPASSSTSHRYGSNNSSYQPSSMQQKDRHYIRSGMTSNIPSTSIDPSQNRYIEKQPPTTTSSYSYDRSHLSPPHSTRNSARDITHRSPPSSSTCPTSHSAPISSSKDSIGHSKSAPALTVSDSPRSRSRSRSRSR</sequence>
<organism evidence="2 3">
    <name type="scientific">Aduncisulcus paluster</name>
    <dbReference type="NCBI Taxonomy" id="2918883"/>
    <lineage>
        <taxon>Eukaryota</taxon>
        <taxon>Metamonada</taxon>
        <taxon>Carpediemonas-like organisms</taxon>
        <taxon>Aduncisulcus</taxon>
    </lineage>
</organism>
<feature type="compositionally biased region" description="Polar residues" evidence="1">
    <location>
        <begin position="213"/>
        <end position="244"/>
    </location>
</feature>
<feature type="compositionally biased region" description="Polar residues" evidence="1">
    <location>
        <begin position="188"/>
        <end position="203"/>
    </location>
</feature>